<dbReference type="Proteomes" id="UP000470404">
    <property type="component" value="Unassembled WGS sequence"/>
</dbReference>
<comment type="caution">
    <text evidence="1">The sequence shown here is derived from an EMBL/GenBank/DDBJ whole genome shotgun (WGS) entry which is preliminary data.</text>
</comment>
<proteinExistence type="predicted"/>
<keyword evidence="2" id="KW-1185">Reference proteome</keyword>
<sequence length="46" mass="4927">MITRYGLVEESKPVDEVIAADVAGKVAAKPSSEQVRQAADQVISLR</sequence>
<evidence type="ECO:0000313" key="1">
    <source>
        <dbReference type="EMBL" id="NEC61266.1"/>
    </source>
</evidence>
<accession>A0ABX0C0K7</accession>
<gene>
    <name evidence="1" type="ORF">G3I59_38115</name>
</gene>
<dbReference type="RefSeq" id="WP_157904985.1">
    <property type="nucleotide sequence ID" value="NZ_JAAGNC010000189.1"/>
</dbReference>
<name>A0ABX0C0K7_9PSEU</name>
<evidence type="ECO:0000313" key="2">
    <source>
        <dbReference type="Proteomes" id="UP000470404"/>
    </source>
</evidence>
<reference evidence="1 2" key="1">
    <citation type="submission" date="2020-01" db="EMBL/GenBank/DDBJ databases">
        <title>Insect and environment-associated Actinomycetes.</title>
        <authorList>
            <person name="Currrie C."/>
            <person name="Chevrette M."/>
            <person name="Carlson C."/>
            <person name="Stubbendieck R."/>
            <person name="Wendt-Pienkowski E."/>
        </authorList>
    </citation>
    <scope>NUCLEOTIDE SEQUENCE [LARGE SCALE GENOMIC DNA]</scope>
    <source>
        <strain evidence="1 2">SID8386</strain>
    </source>
</reference>
<protein>
    <submittedName>
        <fullName evidence="1">Uncharacterized protein</fullName>
    </submittedName>
</protein>
<dbReference type="EMBL" id="JAAGNC010000189">
    <property type="protein sequence ID" value="NEC61266.1"/>
    <property type="molecule type" value="Genomic_DNA"/>
</dbReference>
<organism evidence="1 2">
    <name type="scientific">Amycolatopsis rubida</name>
    <dbReference type="NCBI Taxonomy" id="112413"/>
    <lineage>
        <taxon>Bacteria</taxon>
        <taxon>Bacillati</taxon>
        <taxon>Actinomycetota</taxon>
        <taxon>Actinomycetes</taxon>
        <taxon>Pseudonocardiales</taxon>
        <taxon>Pseudonocardiaceae</taxon>
        <taxon>Amycolatopsis</taxon>
    </lineage>
</organism>